<dbReference type="InterPro" id="IPR006140">
    <property type="entry name" value="D-isomer_DH_NAD-bd"/>
</dbReference>
<dbReference type="PANTHER" id="PTHR42789:SF1">
    <property type="entry name" value="D-ISOMER SPECIFIC 2-HYDROXYACID DEHYDROGENASE FAMILY PROTEIN (AFU_ORTHOLOGUE AFUA_6G10090)"/>
    <property type="match status" value="1"/>
</dbReference>
<reference evidence="7 8" key="1">
    <citation type="journal article" date="2020" name="ISME J.">
        <title>Comparative genomics reveals insights into cyanobacterial evolution and habitat adaptation.</title>
        <authorList>
            <person name="Chen M.Y."/>
            <person name="Teng W.K."/>
            <person name="Zhao L."/>
            <person name="Hu C.X."/>
            <person name="Zhou Y.K."/>
            <person name="Han B.P."/>
            <person name="Song L.R."/>
            <person name="Shu W.S."/>
        </authorList>
    </citation>
    <scope>NUCLEOTIDE SEQUENCE [LARGE SCALE GENOMIC DNA]</scope>
    <source>
        <strain evidence="7 8">FACHB-723</strain>
    </source>
</reference>
<dbReference type="InterPro" id="IPR006139">
    <property type="entry name" value="D-isomer_2_OHA_DH_cat_dom"/>
</dbReference>
<accession>A0ABR7ZZW1</accession>
<dbReference type="Pfam" id="PF02826">
    <property type="entry name" value="2-Hacid_dh_C"/>
    <property type="match status" value="1"/>
</dbReference>
<proteinExistence type="inferred from homology"/>
<dbReference type="PANTHER" id="PTHR42789">
    <property type="entry name" value="D-ISOMER SPECIFIC 2-HYDROXYACID DEHYDROGENASE FAMILY PROTEIN (AFU_ORTHOLOGUE AFUA_6G10090)"/>
    <property type="match status" value="1"/>
</dbReference>
<evidence type="ECO:0000259" key="5">
    <source>
        <dbReference type="Pfam" id="PF00389"/>
    </source>
</evidence>
<dbReference type="Proteomes" id="UP000642094">
    <property type="component" value="Unassembled WGS sequence"/>
</dbReference>
<feature type="domain" description="D-isomer specific 2-hydroxyacid dehydrogenase catalytic" evidence="5">
    <location>
        <begin position="15"/>
        <end position="307"/>
    </location>
</feature>
<dbReference type="SUPFAM" id="SSF51735">
    <property type="entry name" value="NAD(P)-binding Rossmann-fold domains"/>
    <property type="match status" value="1"/>
</dbReference>
<dbReference type="InterPro" id="IPR029753">
    <property type="entry name" value="D-isomer_DH_CS"/>
</dbReference>
<dbReference type="InterPro" id="IPR036291">
    <property type="entry name" value="NAD(P)-bd_dom_sf"/>
</dbReference>
<keyword evidence="2 4" id="KW-0560">Oxidoreductase</keyword>
<comment type="caution">
    <text evidence="7">The sequence shown here is derived from an EMBL/GenBank/DDBJ whole genome shotgun (WGS) entry which is preliminary data.</text>
</comment>
<dbReference type="CDD" id="cd12172">
    <property type="entry name" value="PGDH_like_2"/>
    <property type="match status" value="1"/>
</dbReference>
<name>A0ABR7ZZW1_9CYAN</name>
<evidence type="ECO:0000256" key="2">
    <source>
        <dbReference type="ARBA" id="ARBA00023002"/>
    </source>
</evidence>
<keyword evidence="3" id="KW-0520">NAD</keyword>
<evidence type="ECO:0000256" key="1">
    <source>
        <dbReference type="ARBA" id="ARBA00005854"/>
    </source>
</evidence>
<dbReference type="Gene3D" id="3.40.50.720">
    <property type="entry name" value="NAD(P)-binding Rossmann-like Domain"/>
    <property type="match status" value="2"/>
</dbReference>
<dbReference type="InterPro" id="IPR050857">
    <property type="entry name" value="D-2-hydroxyacid_DH"/>
</dbReference>
<evidence type="ECO:0000313" key="8">
    <source>
        <dbReference type="Proteomes" id="UP000642094"/>
    </source>
</evidence>
<dbReference type="SUPFAM" id="SSF52283">
    <property type="entry name" value="Formate/glycerate dehydrogenase catalytic domain-like"/>
    <property type="match status" value="1"/>
</dbReference>
<protein>
    <submittedName>
        <fullName evidence="7">Phosphoglycerate dehydrogenase</fullName>
    </submittedName>
</protein>
<evidence type="ECO:0000256" key="3">
    <source>
        <dbReference type="ARBA" id="ARBA00023027"/>
    </source>
</evidence>
<evidence type="ECO:0000256" key="4">
    <source>
        <dbReference type="RuleBase" id="RU003719"/>
    </source>
</evidence>
<dbReference type="PROSITE" id="PS00671">
    <property type="entry name" value="D_2_HYDROXYACID_DH_3"/>
    <property type="match status" value="1"/>
</dbReference>
<dbReference type="Pfam" id="PF00389">
    <property type="entry name" value="2-Hacid_dh"/>
    <property type="match status" value="1"/>
</dbReference>
<evidence type="ECO:0000313" key="7">
    <source>
        <dbReference type="EMBL" id="MBD2189344.1"/>
    </source>
</evidence>
<dbReference type="EMBL" id="JACJQB010000035">
    <property type="protein sequence ID" value="MBD2189344.1"/>
    <property type="molecule type" value="Genomic_DNA"/>
</dbReference>
<sequence length="317" mass="34310">MPKLLISTSSFDIAHNQVLQSLQNQGFEFVLNPHGRKLKEAEILELLNDSDIVGMIAGVEPLSRKVLTSAKSLKVISRCGIGTDSVDLIAAAELDIPVHITPSAPVIAVAELTVSLILSTLRRTSEADHNLRKGNWKPLMGKLLAAQVIGLVGYGRVGKRVGQLIGAFGAQTIAYDLVCDSLFADTICLPSLDELLERSSVITLHIPYSQENHHFVNRDFIHKMQSGSILVNASRGGLIDEEALYEALVSGHLAGAALDTFEEEPYTGKLLSLPQVVLTPHMGSYAKEARIQMEQEAAQNLLDSLVNMGLAKELITS</sequence>
<feature type="domain" description="D-isomer specific 2-hydroxyacid dehydrogenase NAD-binding" evidence="6">
    <location>
        <begin position="114"/>
        <end position="283"/>
    </location>
</feature>
<evidence type="ECO:0000259" key="6">
    <source>
        <dbReference type="Pfam" id="PF02826"/>
    </source>
</evidence>
<comment type="similarity">
    <text evidence="1 4">Belongs to the D-isomer specific 2-hydroxyacid dehydrogenase family.</text>
</comment>
<dbReference type="RefSeq" id="WP_190404170.1">
    <property type="nucleotide sequence ID" value="NZ_JACJQB010000035.1"/>
</dbReference>
<keyword evidence="8" id="KW-1185">Reference proteome</keyword>
<organism evidence="7 8">
    <name type="scientific">Pseudanabaena mucicola FACHB-723</name>
    <dbReference type="NCBI Taxonomy" id="2692860"/>
    <lineage>
        <taxon>Bacteria</taxon>
        <taxon>Bacillati</taxon>
        <taxon>Cyanobacteriota</taxon>
        <taxon>Cyanophyceae</taxon>
        <taxon>Pseudanabaenales</taxon>
        <taxon>Pseudanabaenaceae</taxon>
        <taxon>Pseudanabaena</taxon>
    </lineage>
</organism>
<gene>
    <name evidence="7" type="ORF">H6F41_14475</name>
</gene>